<accession>A0A8X6J385</accession>
<dbReference type="OrthoDB" id="8063408at2759"/>
<reference evidence="1" key="1">
    <citation type="submission" date="2020-08" db="EMBL/GenBank/DDBJ databases">
        <title>Multicomponent nature underlies the extraordinary mechanical properties of spider dragline silk.</title>
        <authorList>
            <person name="Kono N."/>
            <person name="Nakamura H."/>
            <person name="Mori M."/>
            <person name="Yoshida Y."/>
            <person name="Ohtoshi R."/>
            <person name="Malay A.D."/>
            <person name="Moran D.A.P."/>
            <person name="Tomita M."/>
            <person name="Numata K."/>
            <person name="Arakawa K."/>
        </authorList>
    </citation>
    <scope>NUCLEOTIDE SEQUENCE</scope>
</reference>
<dbReference type="EMBL" id="BMAW01087558">
    <property type="protein sequence ID" value="GFS30370.1"/>
    <property type="molecule type" value="Genomic_DNA"/>
</dbReference>
<gene>
    <name evidence="1" type="ORF">NPIL_23611</name>
</gene>
<dbReference type="AlphaFoldDB" id="A0A8X6J385"/>
<evidence type="ECO:0000313" key="1">
    <source>
        <dbReference type="EMBL" id="GFS30370.1"/>
    </source>
</evidence>
<dbReference type="Proteomes" id="UP000887013">
    <property type="component" value="Unassembled WGS sequence"/>
</dbReference>
<keyword evidence="2" id="KW-1185">Reference proteome</keyword>
<name>A0A8X6J385_NEPPI</name>
<comment type="caution">
    <text evidence="1">The sequence shown here is derived from an EMBL/GenBank/DDBJ whole genome shotgun (WGS) entry which is preliminary data.</text>
</comment>
<evidence type="ECO:0000313" key="2">
    <source>
        <dbReference type="Proteomes" id="UP000887013"/>
    </source>
</evidence>
<protein>
    <submittedName>
        <fullName evidence="1">Uncharacterized protein</fullName>
    </submittedName>
</protein>
<organism evidence="1 2">
    <name type="scientific">Nephila pilipes</name>
    <name type="common">Giant wood spider</name>
    <name type="synonym">Nephila maculata</name>
    <dbReference type="NCBI Taxonomy" id="299642"/>
    <lineage>
        <taxon>Eukaryota</taxon>
        <taxon>Metazoa</taxon>
        <taxon>Ecdysozoa</taxon>
        <taxon>Arthropoda</taxon>
        <taxon>Chelicerata</taxon>
        <taxon>Arachnida</taxon>
        <taxon>Araneae</taxon>
        <taxon>Araneomorphae</taxon>
        <taxon>Entelegynae</taxon>
        <taxon>Araneoidea</taxon>
        <taxon>Nephilidae</taxon>
        <taxon>Nephila</taxon>
    </lineage>
</organism>
<sequence>MRVANVLEEHKKSRSPNQFKKQINCTLMVAWIRNVISYFVHDLYSNLFRACILSEWIKGNLKSMPFAVPMVIQELKDRINDLYFCLTNITGHSSKTKLMIKYLDIPSALKPKFHEVGLLVPADNLRIKEQGSKESERKNEQHIEMYIPKYRVMLPHTHMY</sequence>
<proteinExistence type="predicted"/>